<reference evidence="2 3" key="1">
    <citation type="submission" date="2016-05" db="EMBL/GenBank/DDBJ databases">
        <authorList>
            <person name="Lavstsen T."/>
            <person name="Jespersen J.S."/>
        </authorList>
    </citation>
    <scope>NUCLEOTIDE SEQUENCE [LARGE SCALE GENOMIC DNA]</scope>
    <source>
        <strain evidence="2 3">B7-9</strain>
    </source>
</reference>
<sequence>MSSQTMPGRAPREHSLGYAVAGGAVITLVSMLIGGGLFAWILLATRGPSAGELLPVDTQLYAALAPNVGGVVDVNQLQRALREGFGISDPAALLEPVEALAGVPLEGNIGTWLGSEMIVAVRDVEAGSLQGVADRTAFLNDAEVVLLFGSKNDPQASAFLEKHRTAREARGETLQATTIGEVTIYAQEGGAPSLITAFALVDHYVVFSNRREAIEAMVAVEPGASTDQLASLPEFRTFSAQLTPQRAGAVYTDGTANGEAARQGLSALLQSMIAP</sequence>
<keyword evidence="1" id="KW-1133">Transmembrane helix</keyword>
<dbReference type="EMBL" id="LYXE01000036">
    <property type="protein sequence ID" value="PDW00596.1"/>
    <property type="molecule type" value="Genomic_DNA"/>
</dbReference>
<keyword evidence="1" id="KW-0472">Membrane</keyword>
<comment type="caution">
    <text evidence="2">The sequence shown here is derived from an EMBL/GenBank/DDBJ whole genome shotgun (WGS) entry which is preliminary data.</text>
</comment>
<evidence type="ECO:0000256" key="1">
    <source>
        <dbReference type="SAM" id="Phobius"/>
    </source>
</evidence>
<evidence type="ECO:0008006" key="4">
    <source>
        <dbReference type="Google" id="ProtNLM"/>
    </source>
</evidence>
<gene>
    <name evidence="2" type="ORF">A9Q02_09405</name>
</gene>
<name>A0A2H3KQF1_9CHLR</name>
<proteinExistence type="predicted"/>
<keyword evidence="1" id="KW-0812">Transmembrane</keyword>
<dbReference type="AlphaFoldDB" id="A0A2H3KQF1"/>
<keyword evidence="3" id="KW-1185">Reference proteome</keyword>
<feature type="transmembrane region" description="Helical" evidence="1">
    <location>
        <begin position="20"/>
        <end position="43"/>
    </location>
</feature>
<evidence type="ECO:0000313" key="3">
    <source>
        <dbReference type="Proteomes" id="UP000220922"/>
    </source>
</evidence>
<dbReference type="RefSeq" id="WP_097650927.1">
    <property type="nucleotide sequence ID" value="NZ_LYXE01000036.1"/>
</dbReference>
<dbReference type="OrthoDB" id="149187at2"/>
<dbReference type="Proteomes" id="UP000220922">
    <property type="component" value="Unassembled WGS sequence"/>
</dbReference>
<organism evidence="2 3">
    <name type="scientific">Candidatus Chloroploca asiatica</name>
    <dbReference type="NCBI Taxonomy" id="1506545"/>
    <lineage>
        <taxon>Bacteria</taxon>
        <taxon>Bacillati</taxon>
        <taxon>Chloroflexota</taxon>
        <taxon>Chloroflexia</taxon>
        <taxon>Chloroflexales</taxon>
        <taxon>Chloroflexineae</taxon>
        <taxon>Oscillochloridaceae</taxon>
        <taxon>Candidatus Chloroploca</taxon>
    </lineage>
</organism>
<accession>A0A2H3KQF1</accession>
<evidence type="ECO:0000313" key="2">
    <source>
        <dbReference type="EMBL" id="PDW00596.1"/>
    </source>
</evidence>
<dbReference type="InterPro" id="IPR021787">
    <property type="entry name" value="DUF3352"/>
</dbReference>
<protein>
    <recommendedName>
        <fullName evidence="4">DUF3352 domain-containing protein</fullName>
    </recommendedName>
</protein>
<dbReference type="Pfam" id="PF11832">
    <property type="entry name" value="DUF3352"/>
    <property type="match status" value="1"/>
</dbReference>